<evidence type="ECO:0000313" key="2">
    <source>
        <dbReference type="EMBL" id="QNR24674.1"/>
    </source>
</evidence>
<dbReference type="Proteomes" id="UP000516305">
    <property type="component" value="Chromosome"/>
</dbReference>
<dbReference type="AlphaFoldDB" id="A0A7H0VG26"/>
<dbReference type="InterPro" id="IPR001466">
    <property type="entry name" value="Beta-lactam-related"/>
</dbReference>
<name>A0A7H0VG26_9FLAO</name>
<dbReference type="RefSeq" id="WP_210759201.1">
    <property type="nucleotide sequence ID" value="NZ_CP060139.1"/>
</dbReference>
<dbReference type="GO" id="GO:0016787">
    <property type="term" value="F:hydrolase activity"/>
    <property type="evidence" value="ECO:0007669"/>
    <property type="project" value="UniProtKB-KW"/>
</dbReference>
<dbReference type="PROSITE" id="PS51257">
    <property type="entry name" value="PROKAR_LIPOPROTEIN"/>
    <property type="match status" value="1"/>
</dbReference>
<feature type="domain" description="Beta-lactamase-related" evidence="1">
    <location>
        <begin position="75"/>
        <end position="334"/>
    </location>
</feature>
<dbReference type="PANTHER" id="PTHR43283:SF7">
    <property type="entry name" value="BETA-LACTAMASE-RELATED DOMAIN-CONTAINING PROTEIN"/>
    <property type="match status" value="1"/>
</dbReference>
<dbReference type="EMBL" id="CP060139">
    <property type="protein sequence ID" value="QNR24674.1"/>
    <property type="molecule type" value="Genomic_DNA"/>
</dbReference>
<dbReference type="Gene3D" id="3.40.710.10">
    <property type="entry name" value="DD-peptidase/beta-lactamase superfamily"/>
    <property type="match status" value="1"/>
</dbReference>
<organism evidence="2 3">
    <name type="scientific">Croceimicrobium hydrocarbonivorans</name>
    <dbReference type="NCBI Taxonomy" id="2761580"/>
    <lineage>
        <taxon>Bacteria</taxon>
        <taxon>Pseudomonadati</taxon>
        <taxon>Bacteroidota</taxon>
        <taxon>Flavobacteriia</taxon>
        <taxon>Flavobacteriales</taxon>
        <taxon>Owenweeksiaceae</taxon>
        <taxon>Croceimicrobium</taxon>
    </lineage>
</organism>
<evidence type="ECO:0000259" key="1">
    <source>
        <dbReference type="Pfam" id="PF00144"/>
    </source>
</evidence>
<keyword evidence="3" id="KW-1185">Reference proteome</keyword>
<dbReference type="InterPro" id="IPR012338">
    <property type="entry name" value="Beta-lactam/transpept-like"/>
</dbReference>
<dbReference type="Pfam" id="PF00144">
    <property type="entry name" value="Beta-lactamase"/>
    <property type="match status" value="1"/>
</dbReference>
<dbReference type="InterPro" id="IPR050789">
    <property type="entry name" value="Diverse_Enzym_Activities"/>
</dbReference>
<keyword evidence="2" id="KW-0378">Hydrolase</keyword>
<proteinExistence type="predicted"/>
<dbReference type="PANTHER" id="PTHR43283">
    <property type="entry name" value="BETA-LACTAMASE-RELATED"/>
    <property type="match status" value="1"/>
</dbReference>
<sequence>MITWKNSIPLAALLILSTACLKNENFKSDYQGYSPALLNDDLEISDPESEGLDAAKIEAAYKLLYEDDRFVMARSLLVFRHNKLVAEAYPNSIEDRDRYANIQSCTKSITSIMAGIALQNGLFDSLETPLYSLFPDAFDGDQRKRDISLADALRMQTGLEFDNGVHTLGLYQNEGNSAAFVLEQDFLYPAGEIMNYNDGAPQLVSKAIEAKAGMKLAQYADEKLFAPLGISNYHWEEAKDGSSYGAFSLYLKPRDLGKIGLLLQDKGLWNNQVILDSLYLQEATSIQVAANYNHEPYGYYFWIIPAMKAYAALGHGGQFLLVVPEEELVVAYTAWPYTSGQFFDQRNDLMQMIVNSVK</sequence>
<gene>
    <name evidence="2" type="ORF">H4K34_02185</name>
</gene>
<protein>
    <submittedName>
        <fullName evidence="2">Serine hydrolase</fullName>
    </submittedName>
</protein>
<accession>A0A7H0VG26</accession>
<reference evidence="2 3" key="1">
    <citation type="submission" date="2020-08" db="EMBL/GenBank/DDBJ databases">
        <title>Croceimicrobium hydrocarbonivorans gen. nov., sp. nov., a novel marine bacterium isolated from a bacterial consortium that degrades polyethylene terephthalate.</title>
        <authorList>
            <person name="Liu R."/>
        </authorList>
    </citation>
    <scope>NUCLEOTIDE SEQUENCE [LARGE SCALE GENOMIC DNA]</scope>
    <source>
        <strain evidence="2 3">A20-9</strain>
    </source>
</reference>
<dbReference type="KEGG" id="chyd:H4K34_02185"/>
<evidence type="ECO:0000313" key="3">
    <source>
        <dbReference type="Proteomes" id="UP000516305"/>
    </source>
</evidence>
<dbReference type="SUPFAM" id="SSF56601">
    <property type="entry name" value="beta-lactamase/transpeptidase-like"/>
    <property type="match status" value="1"/>
</dbReference>